<evidence type="ECO:0000313" key="2">
    <source>
        <dbReference type="Proteomes" id="UP001378956"/>
    </source>
</evidence>
<name>A0ABU8NSD3_9SPHI</name>
<dbReference type="RefSeq" id="WP_337717716.1">
    <property type="nucleotide sequence ID" value="NZ_JBBEUB010000010.1"/>
</dbReference>
<organism evidence="1 2">
    <name type="scientific">Pedobacter panaciterrae</name>
    <dbReference type="NCBI Taxonomy" id="363849"/>
    <lineage>
        <taxon>Bacteria</taxon>
        <taxon>Pseudomonadati</taxon>
        <taxon>Bacteroidota</taxon>
        <taxon>Sphingobacteriia</taxon>
        <taxon>Sphingobacteriales</taxon>
        <taxon>Sphingobacteriaceae</taxon>
        <taxon>Pedobacter</taxon>
    </lineage>
</organism>
<keyword evidence="2" id="KW-1185">Reference proteome</keyword>
<protein>
    <submittedName>
        <fullName evidence="1">Uncharacterized protein</fullName>
    </submittedName>
</protein>
<gene>
    <name evidence="1" type="ORF">WAE58_22115</name>
</gene>
<reference evidence="1 2" key="1">
    <citation type="submission" date="2024-03" db="EMBL/GenBank/DDBJ databases">
        <title>Sequence of Lycoming College Course Isolates.</title>
        <authorList>
            <person name="Plotts O."/>
            <person name="Newman J."/>
        </authorList>
    </citation>
    <scope>NUCLEOTIDE SEQUENCE [LARGE SCALE GENOMIC DNA]</scope>
    <source>
        <strain evidence="1 2">CJB-3</strain>
    </source>
</reference>
<dbReference type="Proteomes" id="UP001378956">
    <property type="component" value="Unassembled WGS sequence"/>
</dbReference>
<evidence type="ECO:0000313" key="1">
    <source>
        <dbReference type="EMBL" id="MEJ2905157.1"/>
    </source>
</evidence>
<accession>A0ABU8NSD3</accession>
<comment type="caution">
    <text evidence="1">The sequence shown here is derived from an EMBL/GenBank/DDBJ whole genome shotgun (WGS) entry which is preliminary data.</text>
</comment>
<proteinExistence type="predicted"/>
<dbReference type="EMBL" id="JBBEUB010000010">
    <property type="protein sequence ID" value="MEJ2905157.1"/>
    <property type="molecule type" value="Genomic_DNA"/>
</dbReference>
<sequence length="261" mass="30172">MGLVEKNNLIAKLSPPFDHLLATQFVDEFISMERRFIQRDWEPAELDAGQFSEIAFRILYHLDSGNLSCTKEVKDCVRYFINNDVTHLLNRKDVSHLSTVLHAIYKFRSDRGAVHISPTYSPNHMDSKYLIESIRWCMNEMLRIFWNGDREEVAKTIRELLQFDVPCIGVYGDIVVVQRTDLKSDEEILILLHYAGENGFSRKELGIHSMSSSSSVTVNLQRLCAPNKRQVIQLKNGKYRLTDLASRRIRIELADKLLLSI</sequence>